<dbReference type="AlphaFoldDB" id="W5WDC0"/>
<keyword evidence="2" id="KW-1185">Reference proteome</keyword>
<dbReference type="EMBL" id="CP007155">
    <property type="protein sequence ID" value="AHH98581.1"/>
    <property type="molecule type" value="Genomic_DNA"/>
</dbReference>
<reference evidence="1 2" key="1">
    <citation type="journal article" date="2014" name="BMC Genomics">
        <title>Complete genome sequence of producer of the glycopeptide antibiotic Aculeximycin Kutzneria albida DSM 43870T, a representative of minor genus of Pseudonocardiaceae.</title>
        <authorList>
            <person name="Rebets Y."/>
            <person name="Tokovenko B."/>
            <person name="Lushchyk I."/>
            <person name="Ruckert C."/>
            <person name="Zaburannyi N."/>
            <person name="Bechthold A."/>
            <person name="Kalinowski J."/>
            <person name="Luzhetskyy A."/>
        </authorList>
    </citation>
    <scope>NUCLEOTIDE SEQUENCE [LARGE SCALE GENOMIC DNA]</scope>
    <source>
        <strain evidence="1">DSM 43870</strain>
    </source>
</reference>
<evidence type="ECO:0000313" key="1">
    <source>
        <dbReference type="EMBL" id="AHH98581.1"/>
    </source>
</evidence>
<dbReference type="HOGENOM" id="CLU_711308_0_0_11"/>
<name>W5WDC0_9PSEU</name>
<dbReference type="KEGG" id="kal:KALB_5219"/>
<organism evidence="1 2">
    <name type="scientific">Kutzneria albida DSM 43870</name>
    <dbReference type="NCBI Taxonomy" id="1449976"/>
    <lineage>
        <taxon>Bacteria</taxon>
        <taxon>Bacillati</taxon>
        <taxon>Actinomycetota</taxon>
        <taxon>Actinomycetes</taxon>
        <taxon>Pseudonocardiales</taxon>
        <taxon>Pseudonocardiaceae</taxon>
        <taxon>Kutzneria</taxon>
    </lineage>
</organism>
<evidence type="ECO:0000313" key="2">
    <source>
        <dbReference type="Proteomes" id="UP000019225"/>
    </source>
</evidence>
<gene>
    <name evidence="1" type="ORF">KALB_5219</name>
</gene>
<dbReference type="Proteomes" id="UP000019225">
    <property type="component" value="Chromosome"/>
</dbReference>
<protein>
    <submittedName>
        <fullName evidence="1">Uncharacterized protein</fullName>
    </submittedName>
</protein>
<proteinExistence type="predicted"/>
<dbReference type="STRING" id="1449976.KALB_5219"/>
<accession>W5WDC0</accession>
<sequence length="388" mass="42851">MPGPRHSSRSVRLDQRISCTAEPINIARRQLLAEGGPLMPDATGRQAELEAALLPAVTLTRTDYARPIVLQTRPSNRALSLEIVEDAVESLLAAWLPARGEHHFGGVPGLRPRPGRDHLDLHVLDAKGQVAGLVRLLGVSRRRWRAAASQLVNDEDCTPVWLLHQHEFTETEQRVLFHLRRTAKPIQLMSAVLRRLALWRDAMWIETSAWGKSLWVCWGAEPQATVLTELLHDKACRIPGAFVTPERLPGQAHGIVFSLLDNAACTPPFASRTTSAQQDEEDLERRRFLACAAAIFANSVPLSELWLATPRLSNKLGHFALRQAEAAIGHARALAAHGRADMARGAAAVELHRLRDLPTMVPTPELAVQAQQVLSELTTLSQHYSVIQ</sequence>